<reference evidence="2" key="1">
    <citation type="journal article" date="2014" name="Nat. Commun.">
        <title>The emerging biofuel crop Camelina sativa retains a highly undifferentiated hexaploid genome structure.</title>
        <authorList>
            <person name="Kagale S."/>
            <person name="Koh C."/>
            <person name="Nixon J."/>
            <person name="Bollina V."/>
            <person name="Clarke W.E."/>
            <person name="Tuteja R."/>
            <person name="Spillane C."/>
            <person name="Robinson S.J."/>
            <person name="Links M.G."/>
            <person name="Clarke C."/>
            <person name="Higgins E.E."/>
            <person name="Huebert T."/>
            <person name="Sharpe A.G."/>
            <person name="Parkin I.A."/>
        </authorList>
    </citation>
    <scope>NUCLEOTIDE SEQUENCE [LARGE SCALE GENOMIC DNA]</scope>
    <source>
        <strain evidence="2">cv. DH55</strain>
    </source>
</reference>
<gene>
    <name evidence="3" type="primary">LOC104739003</name>
</gene>
<protein>
    <submittedName>
        <fullName evidence="3">Uncharacterized protein LOC104739003</fullName>
    </submittedName>
</protein>
<proteinExistence type="predicted"/>
<reference evidence="3" key="2">
    <citation type="submission" date="2025-08" db="UniProtKB">
        <authorList>
            <consortium name="RefSeq"/>
        </authorList>
    </citation>
    <scope>IDENTIFICATION</scope>
    <source>
        <tissue evidence="3">Leaf</tissue>
    </source>
</reference>
<organism evidence="2 3">
    <name type="scientific">Camelina sativa</name>
    <name type="common">False flax</name>
    <name type="synonym">Myagrum sativum</name>
    <dbReference type="NCBI Taxonomy" id="90675"/>
    <lineage>
        <taxon>Eukaryota</taxon>
        <taxon>Viridiplantae</taxon>
        <taxon>Streptophyta</taxon>
        <taxon>Embryophyta</taxon>
        <taxon>Tracheophyta</taxon>
        <taxon>Spermatophyta</taxon>
        <taxon>Magnoliopsida</taxon>
        <taxon>eudicotyledons</taxon>
        <taxon>Gunneridae</taxon>
        <taxon>Pentapetalae</taxon>
        <taxon>rosids</taxon>
        <taxon>malvids</taxon>
        <taxon>Brassicales</taxon>
        <taxon>Brassicaceae</taxon>
        <taxon>Camelineae</taxon>
        <taxon>Camelina</taxon>
    </lineage>
</organism>
<dbReference type="Proteomes" id="UP000694864">
    <property type="component" value="Chromosome 14"/>
</dbReference>
<evidence type="ECO:0000313" key="3">
    <source>
        <dbReference type="RefSeq" id="XP_010457536.1"/>
    </source>
</evidence>
<dbReference type="GeneID" id="104739003"/>
<feature type="region of interest" description="Disordered" evidence="1">
    <location>
        <begin position="26"/>
        <end position="58"/>
    </location>
</feature>
<name>A0ABM0VKE4_CAMSA</name>
<evidence type="ECO:0000313" key="2">
    <source>
        <dbReference type="Proteomes" id="UP000694864"/>
    </source>
</evidence>
<keyword evidence="2" id="KW-1185">Reference proteome</keyword>
<evidence type="ECO:0000256" key="1">
    <source>
        <dbReference type="SAM" id="MobiDB-lite"/>
    </source>
</evidence>
<sequence>MLVVLASEEEEEEDGGDNISHLRDTAEEAAPQSPASLAVSKASLRSKRRRRKAWIRGK</sequence>
<accession>A0ABM0VKE4</accession>
<dbReference type="RefSeq" id="XP_010457536.1">
    <property type="nucleotide sequence ID" value="XM_010459234.2"/>
</dbReference>
<feature type="compositionally biased region" description="Basic residues" evidence="1">
    <location>
        <begin position="44"/>
        <end position="58"/>
    </location>
</feature>